<evidence type="ECO:0000313" key="2">
    <source>
        <dbReference type="EMBL" id="MFC3512559.1"/>
    </source>
</evidence>
<keyword evidence="3" id="KW-1185">Reference proteome</keyword>
<evidence type="ECO:0008006" key="4">
    <source>
        <dbReference type="Google" id="ProtNLM"/>
    </source>
</evidence>
<feature type="signal peptide" evidence="1">
    <location>
        <begin position="1"/>
        <end position="25"/>
    </location>
</feature>
<evidence type="ECO:0000313" key="3">
    <source>
        <dbReference type="Proteomes" id="UP001595764"/>
    </source>
</evidence>
<comment type="caution">
    <text evidence="2">The sequence shown here is derived from an EMBL/GenBank/DDBJ whole genome shotgun (WGS) entry which is preliminary data.</text>
</comment>
<evidence type="ECO:0000256" key="1">
    <source>
        <dbReference type="SAM" id="SignalP"/>
    </source>
</evidence>
<reference evidence="3" key="1">
    <citation type="journal article" date="2019" name="Int. J. Syst. Evol. Microbiol.">
        <title>The Global Catalogue of Microorganisms (GCM) 10K type strain sequencing project: providing services to taxonomists for standard genome sequencing and annotation.</title>
        <authorList>
            <consortium name="The Broad Institute Genomics Platform"/>
            <consortium name="The Broad Institute Genome Sequencing Center for Infectious Disease"/>
            <person name="Wu L."/>
            <person name="Ma J."/>
        </authorList>
    </citation>
    <scope>NUCLEOTIDE SEQUENCE [LARGE SCALE GENOMIC DNA]</scope>
    <source>
        <strain evidence="3">CGMCC 4.7682</strain>
    </source>
</reference>
<accession>A0ABV7QKY6</accession>
<dbReference type="EMBL" id="JBHRWI010000024">
    <property type="protein sequence ID" value="MFC3512559.1"/>
    <property type="molecule type" value="Genomic_DNA"/>
</dbReference>
<name>A0ABV7QKY6_9PSEU</name>
<feature type="chain" id="PRO_5045337306" description="Ig-like domain-containing protein" evidence="1">
    <location>
        <begin position="26"/>
        <end position="115"/>
    </location>
</feature>
<keyword evidence="1" id="KW-0732">Signal</keyword>
<dbReference type="Proteomes" id="UP001595764">
    <property type="component" value="Unassembled WGS sequence"/>
</dbReference>
<dbReference type="RefSeq" id="WP_377871398.1">
    <property type="nucleotide sequence ID" value="NZ_JBHMAY010000029.1"/>
</dbReference>
<proteinExistence type="predicted"/>
<protein>
    <recommendedName>
        <fullName evidence="4">Ig-like domain-containing protein</fullName>
    </recommendedName>
</protein>
<gene>
    <name evidence="2" type="ORF">ACFORO_20500</name>
</gene>
<organism evidence="2 3">
    <name type="scientific">Amycolatopsis halotolerans</name>
    <dbReference type="NCBI Taxonomy" id="330083"/>
    <lineage>
        <taxon>Bacteria</taxon>
        <taxon>Bacillati</taxon>
        <taxon>Actinomycetota</taxon>
        <taxon>Actinomycetes</taxon>
        <taxon>Pseudonocardiales</taxon>
        <taxon>Pseudonocardiaceae</taxon>
        <taxon>Amycolatopsis</taxon>
    </lineage>
</organism>
<sequence length="115" mass="12089">MIRRTIVLLGVLGLAGIGAVAPASAASPRTSQLTLDPNSGAPGDPVTMSWQCSKDDGPVRQLWSNVLTGFPTNPHTYVGTAQAAVRPDVTPAGNGNYWVALDCQHSYSILPFTVR</sequence>